<evidence type="ECO:0000256" key="1">
    <source>
        <dbReference type="SAM" id="MobiDB-lite"/>
    </source>
</evidence>
<evidence type="ECO:0000313" key="2">
    <source>
        <dbReference type="EMBL" id="KAK4113457.1"/>
    </source>
</evidence>
<dbReference type="Proteomes" id="UP001302812">
    <property type="component" value="Unassembled WGS sequence"/>
</dbReference>
<comment type="caution">
    <text evidence="2">The sequence shown here is derived from an EMBL/GenBank/DDBJ whole genome shotgun (WGS) entry which is preliminary data.</text>
</comment>
<name>A0AAN6TFE3_9PEZI</name>
<keyword evidence="3" id="KW-1185">Reference proteome</keyword>
<evidence type="ECO:0000313" key="3">
    <source>
        <dbReference type="Proteomes" id="UP001302812"/>
    </source>
</evidence>
<dbReference type="AlphaFoldDB" id="A0AAN6TFE3"/>
<reference evidence="2" key="2">
    <citation type="submission" date="2023-05" db="EMBL/GenBank/DDBJ databases">
        <authorList>
            <consortium name="Lawrence Berkeley National Laboratory"/>
            <person name="Steindorff A."/>
            <person name="Hensen N."/>
            <person name="Bonometti L."/>
            <person name="Westerberg I."/>
            <person name="Brannstrom I.O."/>
            <person name="Guillou S."/>
            <person name="Cros-Aarteil S."/>
            <person name="Calhoun S."/>
            <person name="Haridas S."/>
            <person name="Kuo A."/>
            <person name="Mondo S."/>
            <person name="Pangilinan J."/>
            <person name="Riley R."/>
            <person name="Labutti K."/>
            <person name="Andreopoulos B."/>
            <person name="Lipzen A."/>
            <person name="Chen C."/>
            <person name="Yanf M."/>
            <person name="Daum C."/>
            <person name="Ng V."/>
            <person name="Clum A."/>
            <person name="Ohm R."/>
            <person name="Martin F."/>
            <person name="Silar P."/>
            <person name="Natvig D."/>
            <person name="Lalanne C."/>
            <person name="Gautier V."/>
            <person name="Ament-Velasquez S.L."/>
            <person name="Kruys A."/>
            <person name="Hutchinson M.I."/>
            <person name="Powell A.J."/>
            <person name="Barry K."/>
            <person name="Miller A.N."/>
            <person name="Grigoriev I.V."/>
            <person name="Debuchy R."/>
            <person name="Gladieux P."/>
            <person name="Thoren M.H."/>
            <person name="Johannesson H."/>
        </authorList>
    </citation>
    <scope>NUCLEOTIDE SEQUENCE</scope>
    <source>
        <strain evidence="2">CBS 508.74</strain>
    </source>
</reference>
<dbReference type="EMBL" id="MU853339">
    <property type="protein sequence ID" value="KAK4113457.1"/>
    <property type="molecule type" value="Genomic_DNA"/>
</dbReference>
<reference evidence="2" key="1">
    <citation type="journal article" date="2023" name="Mol. Phylogenet. Evol.">
        <title>Genome-scale phylogeny and comparative genomics of the fungal order Sordariales.</title>
        <authorList>
            <person name="Hensen N."/>
            <person name="Bonometti L."/>
            <person name="Westerberg I."/>
            <person name="Brannstrom I.O."/>
            <person name="Guillou S."/>
            <person name="Cros-Aarteil S."/>
            <person name="Calhoun S."/>
            <person name="Haridas S."/>
            <person name="Kuo A."/>
            <person name="Mondo S."/>
            <person name="Pangilinan J."/>
            <person name="Riley R."/>
            <person name="LaButti K."/>
            <person name="Andreopoulos B."/>
            <person name="Lipzen A."/>
            <person name="Chen C."/>
            <person name="Yan M."/>
            <person name="Daum C."/>
            <person name="Ng V."/>
            <person name="Clum A."/>
            <person name="Steindorff A."/>
            <person name="Ohm R.A."/>
            <person name="Martin F."/>
            <person name="Silar P."/>
            <person name="Natvig D.O."/>
            <person name="Lalanne C."/>
            <person name="Gautier V."/>
            <person name="Ament-Velasquez S.L."/>
            <person name="Kruys A."/>
            <person name="Hutchinson M.I."/>
            <person name="Powell A.J."/>
            <person name="Barry K."/>
            <person name="Miller A.N."/>
            <person name="Grigoriev I.V."/>
            <person name="Debuchy R."/>
            <person name="Gladieux P."/>
            <person name="Hiltunen Thoren M."/>
            <person name="Johannesson H."/>
        </authorList>
    </citation>
    <scope>NUCLEOTIDE SEQUENCE</scope>
    <source>
        <strain evidence="2">CBS 508.74</strain>
    </source>
</reference>
<dbReference type="RefSeq" id="XP_064671027.1">
    <property type="nucleotide sequence ID" value="XM_064810336.1"/>
</dbReference>
<feature type="region of interest" description="Disordered" evidence="1">
    <location>
        <begin position="130"/>
        <end position="164"/>
    </location>
</feature>
<dbReference type="GeneID" id="89934461"/>
<accession>A0AAN6TFE3</accession>
<gene>
    <name evidence="2" type="ORF">N656DRAFT_619382</name>
</gene>
<sequence length="164" mass="17903">MKVRYLRLHSNSLAHLPPHCQCRNQTLTQADSTQTTNAALFLVSLALSARPLLAAPVGSPASETSRNPANVLAKRSWVLNCTHGETERCMGNWGTFCDGSWVMSDDWWCYDHCRCYWQYDCGHLTGCRTGGPGEDEKGEGEGGGATEAVEAAVQPTDVETPQTK</sequence>
<proteinExistence type="predicted"/>
<protein>
    <submittedName>
        <fullName evidence="2">Uncharacterized protein</fullName>
    </submittedName>
</protein>
<organism evidence="2 3">
    <name type="scientific">Canariomyces notabilis</name>
    <dbReference type="NCBI Taxonomy" id="2074819"/>
    <lineage>
        <taxon>Eukaryota</taxon>
        <taxon>Fungi</taxon>
        <taxon>Dikarya</taxon>
        <taxon>Ascomycota</taxon>
        <taxon>Pezizomycotina</taxon>
        <taxon>Sordariomycetes</taxon>
        <taxon>Sordariomycetidae</taxon>
        <taxon>Sordariales</taxon>
        <taxon>Chaetomiaceae</taxon>
        <taxon>Canariomyces</taxon>
    </lineage>
</organism>